<reference evidence="2 3" key="1">
    <citation type="submission" date="2015-09" db="EMBL/GenBank/DDBJ databases">
        <title>Atta colombica WGS genome.</title>
        <authorList>
            <person name="Nygaard S."/>
            <person name="Hu H."/>
            <person name="Boomsma J."/>
            <person name="Zhang G."/>
        </authorList>
    </citation>
    <scope>NUCLEOTIDE SEQUENCE [LARGE SCALE GENOMIC DNA]</scope>
    <source>
        <strain evidence="2">Treedump-2</strain>
        <tissue evidence="2">Whole body</tissue>
    </source>
</reference>
<feature type="compositionally biased region" description="Basic and acidic residues" evidence="1">
    <location>
        <begin position="46"/>
        <end position="60"/>
    </location>
</feature>
<evidence type="ECO:0000313" key="3">
    <source>
        <dbReference type="Proteomes" id="UP000078540"/>
    </source>
</evidence>
<accession>A0A195B7V0</accession>
<organism evidence="2 3">
    <name type="scientific">Atta colombica</name>
    <dbReference type="NCBI Taxonomy" id="520822"/>
    <lineage>
        <taxon>Eukaryota</taxon>
        <taxon>Metazoa</taxon>
        <taxon>Ecdysozoa</taxon>
        <taxon>Arthropoda</taxon>
        <taxon>Hexapoda</taxon>
        <taxon>Insecta</taxon>
        <taxon>Pterygota</taxon>
        <taxon>Neoptera</taxon>
        <taxon>Endopterygota</taxon>
        <taxon>Hymenoptera</taxon>
        <taxon>Apocrita</taxon>
        <taxon>Aculeata</taxon>
        <taxon>Formicoidea</taxon>
        <taxon>Formicidae</taxon>
        <taxon>Myrmicinae</taxon>
        <taxon>Atta</taxon>
    </lineage>
</organism>
<keyword evidence="3" id="KW-1185">Reference proteome</keyword>
<dbReference type="EMBL" id="KQ976574">
    <property type="protein sequence ID" value="KYM80322.1"/>
    <property type="molecule type" value="Genomic_DNA"/>
</dbReference>
<feature type="compositionally biased region" description="Low complexity" evidence="1">
    <location>
        <begin position="70"/>
        <end position="80"/>
    </location>
</feature>
<protein>
    <submittedName>
        <fullName evidence="2">Uncharacterized protein</fullName>
    </submittedName>
</protein>
<dbReference type="AlphaFoldDB" id="A0A195B7V0"/>
<feature type="region of interest" description="Disordered" evidence="1">
    <location>
        <begin position="32"/>
        <end position="130"/>
    </location>
</feature>
<proteinExistence type="predicted"/>
<evidence type="ECO:0000256" key="1">
    <source>
        <dbReference type="SAM" id="MobiDB-lite"/>
    </source>
</evidence>
<feature type="compositionally biased region" description="Basic and acidic residues" evidence="1">
    <location>
        <begin position="85"/>
        <end position="130"/>
    </location>
</feature>
<dbReference type="Proteomes" id="UP000078540">
    <property type="component" value="Unassembled WGS sequence"/>
</dbReference>
<evidence type="ECO:0000313" key="2">
    <source>
        <dbReference type="EMBL" id="KYM80322.1"/>
    </source>
</evidence>
<sequence>MQHSKGRRRVSGPQRYAAAAAAVTAAAAAQCRDGTENGRVVLSPVTREHQTRADGRRRTDAGAFKRKGAGAKSAKAASSDDGVEDGERGAQEGRRETVTRRMGEKDEGKTTRKEKEGRGEGGEEEKRDSR</sequence>
<gene>
    <name evidence="2" type="ORF">ALC53_09416</name>
</gene>
<name>A0A195B7V0_9HYME</name>